<dbReference type="Pfam" id="PF00069">
    <property type="entry name" value="Pkinase"/>
    <property type="match status" value="1"/>
</dbReference>
<dbReference type="PROSITE" id="PS00107">
    <property type="entry name" value="PROTEIN_KINASE_ATP"/>
    <property type="match status" value="1"/>
</dbReference>
<dbReference type="InterPro" id="IPR000719">
    <property type="entry name" value="Prot_kinase_dom"/>
</dbReference>
<dbReference type="InterPro" id="IPR003527">
    <property type="entry name" value="MAP_kinase_CS"/>
</dbReference>
<dbReference type="PROSITE" id="PS00108">
    <property type="entry name" value="PROTEIN_KINASE_ST"/>
    <property type="match status" value="1"/>
</dbReference>
<dbReference type="AlphaFoldDB" id="A0AAD5TSE9"/>
<dbReference type="EC" id="2.7.11.24" evidence="1 9"/>
<name>A0AAD5TSE9_9FUNG</name>
<evidence type="ECO:0000256" key="3">
    <source>
        <dbReference type="ARBA" id="ARBA00022679"/>
    </source>
</evidence>
<keyword evidence="3 9" id="KW-0808">Transferase</keyword>
<dbReference type="Gene3D" id="3.30.200.20">
    <property type="entry name" value="Phosphorylase Kinase, domain 1"/>
    <property type="match status" value="1"/>
</dbReference>
<reference evidence="12" key="1">
    <citation type="submission" date="2020-05" db="EMBL/GenBank/DDBJ databases">
        <title>Phylogenomic resolution of chytrid fungi.</title>
        <authorList>
            <person name="Stajich J.E."/>
            <person name="Amses K."/>
            <person name="Simmons R."/>
            <person name="Seto K."/>
            <person name="Myers J."/>
            <person name="Bonds A."/>
            <person name="Quandt C.A."/>
            <person name="Barry K."/>
            <person name="Liu P."/>
            <person name="Grigoriev I."/>
            <person name="Longcore J.E."/>
            <person name="James T.Y."/>
        </authorList>
    </citation>
    <scope>NUCLEOTIDE SEQUENCE</scope>
    <source>
        <strain evidence="12">JEL0379</strain>
    </source>
</reference>
<evidence type="ECO:0000256" key="9">
    <source>
        <dbReference type="RuleBase" id="RU361165"/>
    </source>
</evidence>
<dbReference type="GO" id="GO:0004707">
    <property type="term" value="F:MAP kinase activity"/>
    <property type="evidence" value="ECO:0007669"/>
    <property type="project" value="UniProtKB-EC"/>
</dbReference>
<dbReference type="Proteomes" id="UP001212152">
    <property type="component" value="Unassembled WGS sequence"/>
</dbReference>
<proteinExistence type="inferred from homology"/>
<dbReference type="SMART" id="SM00220">
    <property type="entry name" value="S_TKc"/>
    <property type="match status" value="1"/>
</dbReference>
<dbReference type="InterPro" id="IPR050117">
    <property type="entry name" value="MAPK"/>
</dbReference>
<evidence type="ECO:0000256" key="5">
    <source>
        <dbReference type="ARBA" id="ARBA00022777"/>
    </source>
</evidence>
<gene>
    <name evidence="12" type="primary">MPK1_2</name>
    <name evidence="12" type="ORF">HDU87_001655</name>
</gene>
<dbReference type="PROSITE" id="PS50011">
    <property type="entry name" value="PROTEIN_KINASE_DOM"/>
    <property type="match status" value="1"/>
</dbReference>
<dbReference type="PROSITE" id="PS01351">
    <property type="entry name" value="MAPK"/>
    <property type="match status" value="1"/>
</dbReference>
<comment type="activity regulation">
    <text evidence="9">Activated by threonine and tyrosine phosphorylation.</text>
</comment>
<evidence type="ECO:0000256" key="8">
    <source>
        <dbReference type="RuleBase" id="RU000304"/>
    </source>
</evidence>
<evidence type="ECO:0000256" key="2">
    <source>
        <dbReference type="ARBA" id="ARBA00022527"/>
    </source>
</evidence>
<evidence type="ECO:0000256" key="7">
    <source>
        <dbReference type="PROSITE-ProRule" id="PRU10141"/>
    </source>
</evidence>
<dbReference type="Gene3D" id="1.10.510.10">
    <property type="entry name" value="Transferase(Phosphotransferase) domain 1"/>
    <property type="match status" value="1"/>
</dbReference>
<keyword evidence="6 7" id="KW-0067">ATP-binding</keyword>
<dbReference type="InterPro" id="IPR011009">
    <property type="entry name" value="Kinase-like_dom_sf"/>
</dbReference>
<dbReference type="FunFam" id="1.10.510.10:FF:000040">
    <property type="entry name" value="Mitogen-activated protein kinase"/>
    <property type="match status" value="1"/>
</dbReference>
<keyword evidence="9" id="KW-0460">Magnesium</keyword>
<dbReference type="PANTHER" id="PTHR24055">
    <property type="entry name" value="MITOGEN-ACTIVATED PROTEIN KINASE"/>
    <property type="match status" value="1"/>
</dbReference>
<dbReference type="EMBL" id="JADGJQ010000014">
    <property type="protein sequence ID" value="KAJ3181005.1"/>
    <property type="molecule type" value="Genomic_DNA"/>
</dbReference>
<comment type="cofactor">
    <cofactor evidence="9">
        <name>Mg(2+)</name>
        <dbReference type="ChEBI" id="CHEBI:18420"/>
    </cofactor>
</comment>
<feature type="domain" description="Protein kinase" evidence="11">
    <location>
        <begin position="32"/>
        <end position="324"/>
    </location>
</feature>
<accession>A0AAD5TSE9</accession>
<dbReference type="GO" id="GO:0005524">
    <property type="term" value="F:ATP binding"/>
    <property type="evidence" value="ECO:0007669"/>
    <property type="project" value="UniProtKB-UniRule"/>
</dbReference>
<keyword evidence="13" id="KW-1185">Reference proteome</keyword>
<evidence type="ECO:0000256" key="1">
    <source>
        <dbReference type="ARBA" id="ARBA00012411"/>
    </source>
</evidence>
<evidence type="ECO:0000256" key="6">
    <source>
        <dbReference type="ARBA" id="ARBA00022840"/>
    </source>
</evidence>
<evidence type="ECO:0000313" key="12">
    <source>
        <dbReference type="EMBL" id="KAJ3181005.1"/>
    </source>
</evidence>
<dbReference type="InterPro" id="IPR017441">
    <property type="entry name" value="Protein_kinase_ATP_BS"/>
</dbReference>
<keyword evidence="4 7" id="KW-0547">Nucleotide-binding</keyword>
<feature type="binding site" evidence="7">
    <location>
        <position position="62"/>
    </location>
    <ligand>
        <name>ATP</name>
        <dbReference type="ChEBI" id="CHEBI:30616"/>
    </ligand>
</feature>
<evidence type="ECO:0000313" key="13">
    <source>
        <dbReference type="Proteomes" id="UP001212152"/>
    </source>
</evidence>
<evidence type="ECO:0000256" key="10">
    <source>
        <dbReference type="SAM" id="MobiDB-lite"/>
    </source>
</evidence>
<sequence>MPVDVAPAPAAASGLPRSTSLPSLSHPISVKYSFRKIIGKGAYGTVWTARNRETNAKVAIKKIGAKNFEELILAKRALRELLLVRHLNGNDNVAQFIEAETNTTDPQYINELYLVEGLMEADLAQIIKSHQTLSDQHHQYFIYQILRGLKWLHSAGIVHRDLKPGNLLVNSDCELRICDFGLARGRPTSNAHLVQTEYVATRYYRAPEVILSPKHYDKSLDMWSVGCIFGELYIRQVLFKGTDFVNQLQRIFDLLGTPPDLAAMGLCSAKVYKLITSWKKREKVPLHEKFPNASAEGLHLLDRLLTYSPTERATAEEGLRHPYMRAYHLEDDEPSHPTMFDFAFEEANDIPSIKALIIKEIQDQKDARKQEAAAFAANSQIASPKGPMSPRQTSQPPQLPAVEDRDMSQYEPEVTEVHPAGGIEDEIDRLSDMSIKDNGE</sequence>
<comment type="similarity">
    <text evidence="9">Belongs to the protein kinase superfamily. Ser/Thr protein kinase family. MAP kinase subfamily.</text>
</comment>
<comment type="caution">
    <text evidence="12">The sequence shown here is derived from an EMBL/GenBank/DDBJ whole genome shotgun (WGS) entry which is preliminary data.</text>
</comment>
<evidence type="ECO:0000256" key="4">
    <source>
        <dbReference type="ARBA" id="ARBA00022741"/>
    </source>
</evidence>
<feature type="compositionally biased region" description="Basic and acidic residues" evidence="10">
    <location>
        <begin position="428"/>
        <end position="440"/>
    </location>
</feature>
<protein>
    <recommendedName>
        <fullName evidence="1 9">Mitogen-activated protein kinase</fullName>
        <ecNumber evidence="1 9">2.7.11.24</ecNumber>
    </recommendedName>
</protein>
<keyword evidence="2 8" id="KW-0723">Serine/threonine-protein kinase</keyword>
<evidence type="ECO:0000259" key="11">
    <source>
        <dbReference type="PROSITE" id="PS50011"/>
    </source>
</evidence>
<dbReference type="SUPFAM" id="SSF56112">
    <property type="entry name" value="Protein kinase-like (PK-like)"/>
    <property type="match status" value="1"/>
</dbReference>
<feature type="region of interest" description="Disordered" evidence="10">
    <location>
        <begin position="369"/>
        <end position="440"/>
    </location>
</feature>
<dbReference type="InterPro" id="IPR008271">
    <property type="entry name" value="Ser/Thr_kinase_AS"/>
</dbReference>
<organism evidence="12 13">
    <name type="scientific">Geranomyces variabilis</name>
    <dbReference type="NCBI Taxonomy" id="109894"/>
    <lineage>
        <taxon>Eukaryota</taxon>
        <taxon>Fungi</taxon>
        <taxon>Fungi incertae sedis</taxon>
        <taxon>Chytridiomycota</taxon>
        <taxon>Chytridiomycota incertae sedis</taxon>
        <taxon>Chytridiomycetes</taxon>
        <taxon>Spizellomycetales</taxon>
        <taxon>Powellomycetaceae</taxon>
        <taxon>Geranomyces</taxon>
    </lineage>
</organism>
<comment type="catalytic activity">
    <reaction evidence="9">
        <text>L-threonyl-[protein] + ATP = O-phospho-L-threonyl-[protein] + ADP + H(+)</text>
        <dbReference type="Rhea" id="RHEA:46608"/>
        <dbReference type="Rhea" id="RHEA-COMP:11060"/>
        <dbReference type="Rhea" id="RHEA-COMP:11605"/>
        <dbReference type="ChEBI" id="CHEBI:15378"/>
        <dbReference type="ChEBI" id="CHEBI:30013"/>
        <dbReference type="ChEBI" id="CHEBI:30616"/>
        <dbReference type="ChEBI" id="CHEBI:61977"/>
        <dbReference type="ChEBI" id="CHEBI:456216"/>
        <dbReference type="EC" id="2.7.11.24"/>
    </reaction>
</comment>
<keyword evidence="5 9" id="KW-0418">Kinase</keyword>
<dbReference type="CDD" id="cd07834">
    <property type="entry name" value="STKc_MAPK"/>
    <property type="match status" value="1"/>
</dbReference>